<gene>
    <name evidence="3" type="ordered locus">Rahaq_0030</name>
</gene>
<dbReference type="eggNOG" id="COG1651">
    <property type="taxonomic scope" value="Bacteria"/>
</dbReference>
<dbReference type="KEGG" id="rah:Rahaq_0030"/>
<reference evidence="3 4" key="2">
    <citation type="journal article" date="2012" name="J. Bacteriol.">
        <title>Complete Genome Sequence of Rahnella sp. Strain Y9602, a Gammaproteobacterium Isolate from Metal- and Radionuclide-Contaminated Soil.</title>
        <authorList>
            <person name="Martinez R.J."/>
            <person name="Bruce D."/>
            <person name="Detter C."/>
            <person name="Goodwin L.A."/>
            <person name="Han J."/>
            <person name="Han C.S."/>
            <person name="Held B."/>
            <person name="Land M.L."/>
            <person name="Mikhailova N."/>
            <person name="Nolan M."/>
            <person name="Pennacchio L."/>
            <person name="Pitluck S."/>
            <person name="Tapia R."/>
            <person name="Woyke T."/>
            <person name="Sobecky P.A."/>
        </authorList>
    </citation>
    <scope>NUCLEOTIDE SEQUENCE [LARGE SCALE GENOMIC DNA]</scope>
    <source>
        <strain evidence="3 4">Y9602</strain>
    </source>
</reference>
<dbReference type="Gene3D" id="3.40.30.10">
    <property type="entry name" value="Glutaredoxin"/>
    <property type="match status" value="1"/>
</dbReference>
<dbReference type="InterPro" id="IPR036249">
    <property type="entry name" value="Thioredoxin-like_sf"/>
</dbReference>
<dbReference type="AlphaFoldDB" id="A0A0H3F477"/>
<evidence type="ECO:0000256" key="1">
    <source>
        <dbReference type="SAM" id="SignalP"/>
    </source>
</evidence>
<dbReference type="InterPro" id="IPR013766">
    <property type="entry name" value="Thioredoxin_domain"/>
</dbReference>
<dbReference type="InterPro" id="IPR041205">
    <property type="entry name" value="ScsC_N"/>
</dbReference>
<dbReference type="HOGENOM" id="CLU_000288_47_4_6"/>
<dbReference type="OrthoDB" id="9780340at2"/>
<evidence type="ECO:0000313" key="3">
    <source>
        <dbReference type="EMBL" id="ADW71663.1"/>
    </source>
</evidence>
<feature type="chain" id="PRO_5002608715" evidence="1">
    <location>
        <begin position="22"/>
        <end position="264"/>
    </location>
</feature>
<dbReference type="PROSITE" id="PS51352">
    <property type="entry name" value="THIOREDOXIN_2"/>
    <property type="match status" value="1"/>
</dbReference>
<proteinExistence type="predicted"/>
<keyword evidence="1" id="KW-0732">Signal</keyword>
<organism evidence="3 4">
    <name type="scientific">Rahnella sp. (strain Y9602)</name>
    <dbReference type="NCBI Taxonomy" id="2703885"/>
    <lineage>
        <taxon>Bacteria</taxon>
        <taxon>Pseudomonadati</taxon>
        <taxon>Pseudomonadota</taxon>
        <taxon>Gammaproteobacteria</taxon>
        <taxon>Enterobacterales</taxon>
        <taxon>Yersiniaceae</taxon>
        <taxon>Rahnella</taxon>
    </lineage>
</organism>
<dbReference type="Proteomes" id="UP000007257">
    <property type="component" value="Chromosome"/>
</dbReference>
<dbReference type="CDD" id="cd03023">
    <property type="entry name" value="DsbA_Com1_like"/>
    <property type="match status" value="1"/>
</dbReference>
<feature type="domain" description="Thioredoxin" evidence="2">
    <location>
        <begin position="61"/>
        <end position="262"/>
    </location>
</feature>
<dbReference type="InterPro" id="IPR012336">
    <property type="entry name" value="Thioredoxin-like_fold"/>
</dbReference>
<evidence type="ECO:0000313" key="4">
    <source>
        <dbReference type="Proteomes" id="UP000007257"/>
    </source>
</evidence>
<name>A0A0H3F477_RAHSY</name>
<feature type="signal peptide" evidence="1">
    <location>
        <begin position="1"/>
        <end position="21"/>
    </location>
</feature>
<sequence precursor="true">MKRQMMTLLASLVLTPTLAVAADSATADFTPAQQEAIGKIAADYMLQHPEILVQVSQKLQAQQADQQQQQTLSAVLANSKALLNDPATPSYGPKDAKVAFVEFFDYQCLYCSHMAPVVEQTVKANPNVRFVFKEWPIFGDRWKASITAAETGMAIWKEKGAQAYFDYHNSIYRTGHEEGKLTDADIAGAVKAAKATAPTDAQRKATHEAIAANDELARTLGFSGTPGFVVMPTSGATAENTSVLPGAVSAEELQAAIMKAQGGK</sequence>
<dbReference type="SUPFAM" id="SSF52833">
    <property type="entry name" value="Thioredoxin-like"/>
    <property type="match status" value="1"/>
</dbReference>
<dbReference type="Pfam" id="PF18312">
    <property type="entry name" value="ScsC_N"/>
    <property type="match status" value="1"/>
</dbReference>
<evidence type="ECO:0000259" key="2">
    <source>
        <dbReference type="PROSITE" id="PS51352"/>
    </source>
</evidence>
<dbReference type="Pfam" id="PF13462">
    <property type="entry name" value="Thioredoxin_4"/>
    <property type="match status" value="1"/>
</dbReference>
<dbReference type="EMBL" id="CP002505">
    <property type="protein sequence ID" value="ADW71663.1"/>
    <property type="molecule type" value="Genomic_DNA"/>
</dbReference>
<reference evidence="4" key="1">
    <citation type="submission" date="2011-01" db="EMBL/GenBank/DDBJ databases">
        <title>Complete sequence of chromosome of Rahnella sp. Y9602.</title>
        <authorList>
            <consortium name="US DOE Joint Genome Institute"/>
            <person name="Lucas S."/>
            <person name="Copeland A."/>
            <person name="Lapidus A."/>
            <person name="Cheng J.-F."/>
            <person name="Goodwin L."/>
            <person name="Pitluck S."/>
            <person name="Lu M."/>
            <person name="Detter J.C."/>
            <person name="Han C."/>
            <person name="Tapia R."/>
            <person name="Land M."/>
            <person name="Hauser L."/>
            <person name="Kyrpides N."/>
            <person name="Ivanova N."/>
            <person name="Ovchinnikova G."/>
            <person name="Pagani I."/>
            <person name="Sobecky P.A."/>
            <person name="Martinez R.J."/>
            <person name="Woyke T."/>
        </authorList>
    </citation>
    <scope>NUCLEOTIDE SEQUENCE [LARGE SCALE GENOMIC DNA]</scope>
    <source>
        <strain evidence="4">Y9602</strain>
    </source>
</reference>
<protein>
    <submittedName>
        <fullName evidence="3">DSBA oxidoreductase</fullName>
    </submittedName>
</protein>
<dbReference type="RefSeq" id="WP_013573381.1">
    <property type="nucleotide sequence ID" value="NC_015061.1"/>
</dbReference>
<accession>A0A0H3F477</accession>